<protein>
    <recommendedName>
        <fullName evidence="5">FLZ-type domain-containing protein</fullName>
    </recommendedName>
</protein>
<dbReference type="EMBL" id="CAXHTB010000020">
    <property type="protein sequence ID" value="CAL0327236.1"/>
    <property type="molecule type" value="Genomic_DNA"/>
</dbReference>
<organism evidence="6 7">
    <name type="scientific">Lupinus luteus</name>
    <name type="common">European yellow lupine</name>
    <dbReference type="NCBI Taxonomy" id="3873"/>
    <lineage>
        <taxon>Eukaryota</taxon>
        <taxon>Viridiplantae</taxon>
        <taxon>Streptophyta</taxon>
        <taxon>Embryophyta</taxon>
        <taxon>Tracheophyta</taxon>
        <taxon>Spermatophyta</taxon>
        <taxon>Magnoliopsida</taxon>
        <taxon>eudicotyledons</taxon>
        <taxon>Gunneridae</taxon>
        <taxon>Pentapetalae</taxon>
        <taxon>rosids</taxon>
        <taxon>fabids</taxon>
        <taxon>Fabales</taxon>
        <taxon>Fabaceae</taxon>
        <taxon>Papilionoideae</taxon>
        <taxon>50 kb inversion clade</taxon>
        <taxon>genistoids sensu lato</taxon>
        <taxon>core genistoids</taxon>
        <taxon>Genisteae</taxon>
        <taxon>Lupinus</taxon>
    </lineage>
</organism>
<reference evidence="6 7" key="1">
    <citation type="submission" date="2024-03" db="EMBL/GenBank/DDBJ databases">
        <authorList>
            <person name="Martinez-Hernandez J."/>
        </authorList>
    </citation>
    <scope>NUCLEOTIDE SEQUENCE [LARGE SCALE GENOMIC DNA]</scope>
</reference>
<feature type="domain" description="FLZ-type" evidence="5">
    <location>
        <begin position="417"/>
        <end position="461"/>
    </location>
</feature>
<name>A0AAV1XZT5_LUPLU</name>
<feature type="zinc finger region" description="FLZ-type" evidence="4">
    <location>
        <begin position="417"/>
        <end position="461"/>
    </location>
</feature>
<comment type="similarity">
    <text evidence="1">Belongs to the FLZ family.</text>
</comment>
<keyword evidence="3" id="KW-0862">Zinc</keyword>
<accession>A0AAV1XZT5</accession>
<dbReference type="Pfam" id="PF04570">
    <property type="entry name" value="zf-FLZ"/>
    <property type="match status" value="1"/>
</dbReference>
<evidence type="ECO:0000259" key="5">
    <source>
        <dbReference type="PROSITE" id="PS51795"/>
    </source>
</evidence>
<dbReference type="PROSITE" id="PS51795">
    <property type="entry name" value="ZF_FLZ"/>
    <property type="match status" value="1"/>
</dbReference>
<evidence type="ECO:0000256" key="2">
    <source>
        <dbReference type="ARBA" id="ARBA00022723"/>
    </source>
</evidence>
<dbReference type="PANTHER" id="PTHR46868:SF7">
    <property type="entry name" value="DUF581 FAMILY PROTEIN"/>
    <property type="match status" value="1"/>
</dbReference>
<sequence length="487" mass="54595">MYMLFPPSTRTTLLPYVSEAHGFADFEACKRETSEVLCTSFTYLVIFLLHLVLLYKTHICDGSIAQREEEKPRYLEKMLKNRTKSLHKDQLQMGLMTNLDVNLDNHFSQSHILGHNIKSHSIFNVPCLFVGLGSKSLLDSDSVWSPTSPLDARFLSNLGNPVITPRSTTSTPEGGNHRSWDYCKVGLSIIDSLEDCPKFSGKIIRSSESKSISHSPQIMTKTQNSQTYIDSLESSKSLPKDFCKSPYTQNGSTFLKGESSVVFEIGESSLEQELFEKTRSCSLDSCSSFKTLSGSTDSETGNNFALKDKDSITQMSSPPHFIGGSQNSNSNTLSISSSNEFIRTLSASEIELCEDYTCVISHGLNPKTTHIFGDCILETHSNDFKNHFKHEEEEGGVTLVDNMLHTPHTPFQYPSIDFLSFCQHCNKKLQEGKDIYIYRGEKSFCSLTCRAMEIMIDEELEKSNNLENSPELELGEQIFEIGILTVT</sequence>
<dbReference type="AlphaFoldDB" id="A0AAV1XZT5"/>
<keyword evidence="7" id="KW-1185">Reference proteome</keyword>
<dbReference type="InterPro" id="IPR007650">
    <property type="entry name" value="Zf-FLZ_dom"/>
</dbReference>
<gene>
    <name evidence="6" type="ORF">LLUT_LOCUS28296</name>
</gene>
<proteinExistence type="inferred from homology"/>
<evidence type="ECO:0000313" key="7">
    <source>
        <dbReference type="Proteomes" id="UP001497480"/>
    </source>
</evidence>
<evidence type="ECO:0000256" key="3">
    <source>
        <dbReference type="ARBA" id="ARBA00022771"/>
    </source>
</evidence>
<dbReference type="PANTHER" id="PTHR46868">
    <property type="entry name" value="FCS-LIKE ZINC FINGER 11"/>
    <property type="match status" value="1"/>
</dbReference>
<keyword evidence="2" id="KW-0479">Metal-binding</keyword>
<evidence type="ECO:0000256" key="4">
    <source>
        <dbReference type="PROSITE-ProRule" id="PRU01131"/>
    </source>
</evidence>
<keyword evidence="3" id="KW-0863">Zinc-finger</keyword>
<comment type="caution">
    <text evidence="6">The sequence shown here is derived from an EMBL/GenBank/DDBJ whole genome shotgun (WGS) entry which is preliminary data.</text>
</comment>
<evidence type="ECO:0000256" key="1">
    <source>
        <dbReference type="ARBA" id="ARBA00009374"/>
    </source>
</evidence>
<evidence type="ECO:0000313" key="6">
    <source>
        <dbReference type="EMBL" id="CAL0327236.1"/>
    </source>
</evidence>
<dbReference type="InterPro" id="IPR044585">
    <property type="entry name" value="FLZ10/11"/>
</dbReference>
<dbReference type="GO" id="GO:0008270">
    <property type="term" value="F:zinc ion binding"/>
    <property type="evidence" value="ECO:0007669"/>
    <property type="project" value="UniProtKB-KW"/>
</dbReference>
<dbReference type="Proteomes" id="UP001497480">
    <property type="component" value="Unassembled WGS sequence"/>
</dbReference>